<dbReference type="SUPFAM" id="SSF110849">
    <property type="entry name" value="ParB/Sulfiredoxin"/>
    <property type="match status" value="1"/>
</dbReference>
<proteinExistence type="predicted"/>
<dbReference type="PRINTS" id="PR00506">
    <property type="entry name" value="D21N6MTFRASE"/>
</dbReference>
<dbReference type="InterPro" id="IPR036086">
    <property type="entry name" value="ParB/Sulfiredoxin_sf"/>
</dbReference>
<keyword evidence="3" id="KW-0949">S-adenosyl-L-methionine</keyword>
<feature type="non-terminal residue" evidence="5">
    <location>
        <position position="1"/>
    </location>
</feature>
<evidence type="ECO:0000256" key="2">
    <source>
        <dbReference type="ARBA" id="ARBA00022679"/>
    </source>
</evidence>
<evidence type="ECO:0000256" key="3">
    <source>
        <dbReference type="ARBA" id="ARBA00022691"/>
    </source>
</evidence>
<evidence type="ECO:0000259" key="4">
    <source>
        <dbReference type="Pfam" id="PF01555"/>
    </source>
</evidence>
<dbReference type="GO" id="GO:0008170">
    <property type="term" value="F:N-methyltransferase activity"/>
    <property type="evidence" value="ECO:0007669"/>
    <property type="project" value="InterPro"/>
</dbReference>
<dbReference type="EMBL" id="BARS01006443">
    <property type="protein sequence ID" value="GAF68816.1"/>
    <property type="molecule type" value="Genomic_DNA"/>
</dbReference>
<dbReference type="InterPro" id="IPR029063">
    <property type="entry name" value="SAM-dependent_MTases_sf"/>
</dbReference>
<organism evidence="5">
    <name type="scientific">marine sediment metagenome</name>
    <dbReference type="NCBI Taxonomy" id="412755"/>
    <lineage>
        <taxon>unclassified sequences</taxon>
        <taxon>metagenomes</taxon>
        <taxon>ecological metagenomes</taxon>
    </lineage>
</organism>
<dbReference type="AlphaFoldDB" id="X0S0M0"/>
<dbReference type="GO" id="GO:0032259">
    <property type="term" value="P:methylation"/>
    <property type="evidence" value="ECO:0007669"/>
    <property type="project" value="UniProtKB-KW"/>
</dbReference>
<protein>
    <recommendedName>
        <fullName evidence="4">DNA methylase N-4/N-6 domain-containing protein</fullName>
    </recommendedName>
</protein>
<keyword evidence="1" id="KW-0489">Methyltransferase</keyword>
<sequence>DNNTLVAGGRRLAAHRLLGREVIAAIFADDLDELTLKSLELEENVQRYSMTWQEEAKQIAAIHTIRVREAVNNHDDWGQRETGKLLNLSQAHISNVTTVVDRLTAGDEEIMKSRTMTDALSVLLHRKETEANKLLVGTLGTVATSTADIEVIDLDDVDTSPVMGRPKASGPAPITAVDLTFDLAKMFHLGDSIPIMQGMPEASVDHIVTDIPYGIDMANLEGNVAKLDLVVDTHDVEENIDLMHAFIPEAFRLLKPTGYLAFWYDLDHHEKLQTAGRDAGFKVQRWPITWCKSHNCRNNQPQFNFTKSTEVCMIMRKSSTATLTKPQLYNFLTADGNIERQLYDNPFAKPADCWNFILSAIAISGQTILDPFAGGMSCPRACINRGLSPIAIEIDSVHLFKGVEMIKDQLNEMTN</sequence>
<gene>
    <name evidence="5" type="ORF">S01H1_12540</name>
</gene>
<evidence type="ECO:0000256" key="1">
    <source>
        <dbReference type="ARBA" id="ARBA00022603"/>
    </source>
</evidence>
<accession>X0S0M0</accession>
<reference evidence="5" key="1">
    <citation type="journal article" date="2014" name="Front. Microbiol.">
        <title>High frequency of phylogenetically diverse reductive dehalogenase-homologous genes in deep subseafloor sedimentary metagenomes.</title>
        <authorList>
            <person name="Kawai M."/>
            <person name="Futagami T."/>
            <person name="Toyoda A."/>
            <person name="Takaki Y."/>
            <person name="Nishi S."/>
            <person name="Hori S."/>
            <person name="Arai W."/>
            <person name="Tsubouchi T."/>
            <person name="Morono Y."/>
            <person name="Uchiyama I."/>
            <person name="Ito T."/>
            <person name="Fujiyama A."/>
            <person name="Inagaki F."/>
            <person name="Takami H."/>
        </authorList>
    </citation>
    <scope>NUCLEOTIDE SEQUENCE</scope>
    <source>
        <strain evidence="5">Expedition CK06-06</strain>
    </source>
</reference>
<comment type="caution">
    <text evidence="5">The sequence shown here is derived from an EMBL/GenBank/DDBJ whole genome shotgun (WGS) entry which is preliminary data.</text>
</comment>
<dbReference type="InterPro" id="IPR002941">
    <property type="entry name" value="DNA_methylase_N4/N6"/>
</dbReference>
<feature type="domain" description="DNA methylase N-4/N-6" evidence="4">
    <location>
        <begin position="204"/>
        <end position="396"/>
    </location>
</feature>
<dbReference type="SUPFAM" id="SSF53335">
    <property type="entry name" value="S-adenosyl-L-methionine-dependent methyltransferases"/>
    <property type="match status" value="1"/>
</dbReference>
<dbReference type="InterPro" id="IPR002295">
    <property type="entry name" value="N4/N6-MTase_EcoPI_Mod-like"/>
</dbReference>
<dbReference type="Gene3D" id="3.40.50.150">
    <property type="entry name" value="Vaccinia Virus protein VP39"/>
    <property type="match status" value="1"/>
</dbReference>
<feature type="non-terminal residue" evidence="5">
    <location>
        <position position="415"/>
    </location>
</feature>
<dbReference type="Pfam" id="PF01555">
    <property type="entry name" value="N6_N4_Mtase"/>
    <property type="match status" value="1"/>
</dbReference>
<name>X0S0M0_9ZZZZ</name>
<keyword evidence="2" id="KW-0808">Transferase</keyword>
<dbReference type="GO" id="GO:0003677">
    <property type="term" value="F:DNA binding"/>
    <property type="evidence" value="ECO:0007669"/>
    <property type="project" value="InterPro"/>
</dbReference>
<evidence type="ECO:0000313" key="5">
    <source>
        <dbReference type="EMBL" id="GAF68816.1"/>
    </source>
</evidence>